<organism evidence="3 4">
    <name type="scientific">Camellia sinensis</name>
    <name type="common">Tea plant</name>
    <name type="synonym">Thea sinensis</name>
    <dbReference type="NCBI Taxonomy" id="4442"/>
    <lineage>
        <taxon>Eukaryota</taxon>
        <taxon>Viridiplantae</taxon>
        <taxon>Streptophyta</taxon>
        <taxon>Embryophyta</taxon>
        <taxon>Tracheophyta</taxon>
        <taxon>Spermatophyta</taxon>
        <taxon>Magnoliopsida</taxon>
        <taxon>eudicotyledons</taxon>
        <taxon>Gunneridae</taxon>
        <taxon>Pentapetalae</taxon>
        <taxon>asterids</taxon>
        <taxon>Ericales</taxon>
        <taxon>Theaceae</taxon>
        <taxon>Camellia</taxon>
    </lineage>
</organism>
<sequence length="124" mass="13448">MERKFLGWLFIIILLCAQALSSLAHETNSKHLMQEQEVNGVNGTTSLDGDNNGSRRDVLKKVKDFLRKAQKGKGSYGGANIVHHRPQRSAAAAAAAALLKGSLFFMISTSNLYAGLGLVLVFVF</sequence>
<name>A0A7J7HYL7_CAMSI</name>
<evidence type="ECO:0000256" key="2">
    <source>
        <dbReference type="SAM" id="SignalP"/>
    </source>
</evidence>
<feature type="transmembrane region" description="Helical" evidence="1">
    <location>
        <begin position="103"/>
        <end position="123"/>
    </location>
</feature>
<keyword evidence="2" id="KW-0732">Signal</keyword>
<protein>
    <recommendedName>
        <fullName evidence="5">Transmembrane protein</fullName>
    </recommendedName>
</protein>
<comment type="caution">
    <text evidence="3">The sequence shown here is derived from an EMBL/GenBank/DDBJ whole genome shotgun (WGS) entry which is preliminary data.</text>
</comment>
<gene>
    <name evidence="3" type="ORF">HYC85_004441</name>
</gene>
<keyword evidence="4" id="KW-1185">Reference proteome</keyword>
<feature type="signal peptide" evidence="2">
    <location>
        <begin position="1"/>
        <end position="24"/>
    </location>
</feature>
<accession>A0A7J7HYL7</accession>
<keyword evidence="1" id="KW-1133">Transmembrane helix</keyword>
<dbReference type="EMBL" id="JACBKZ010000002">
    <property type="protein sequence ID" value="KAF5957216.1"/>
    <property type="molecule type" value="Genomic_DNA"/>
</dbReference>
<keyword evidence="1" id="KW-0472">Membrane</keyword>
<dbReference type="Proteomes" id="UP000593564">
    <property type="component" value="Unassembled WGS sequence"/>
</dbReference>
<evidence type="ECO:0000313" key="3">
    <source>
        <dbReference type="EMBL" id="KAF5957216.1"/>
    </source>
</evidence>
<proteinExistence type="predicted"/>
<reference evidence="4" key="1">
    <citation type="journal article" date="2020" name="Nat. Commun.">
        <title>Genome assembly of wild tea tree DASZ reveals pedigree and selection history of tea varieties.</title>
        <authorList>
            <person name="Zhang W."/>
            <person name="Zhang Y."/>
            <person name="Qiu H."/>
            <person name="Guo Y."/>
            <person name="Wan H."/>
            <person name="Zhang X."/>
            <person name="Scossa F."/>
            <person name="Alseekh S."/>
            <person name="Zhang Q."/>
            <person name="Wang P."/>
            <person name="Xu L."/>
            <person name="Schmidt M.H."/>
            <person name="Jia X."/>
            <person name="Li D."/>
            <person name="Zhu A."/>
            <person name="Guo F."/>
            <person name="Chen W."/>
            <person name="Ni D."/>
            <person name="Usadel B."/>
            <person name="Fernie A.R."/>
            <person name="Wen W."/>
        </authorList>
    </citation>
    <scope>NUCLEOTIDE SEQUENCE [LARGE SCALE GENOMIC DNA]</scope>
    <source>
        <strain evidence="4">cv. G240</strain>
    </source>
</reference>
<feature type="chain" id="PRO_5029653483" description="Transmembrane protein" evidence="2">
    <location>
        <begin position="25"/>
        <end position="124"/>
    </location>
</feature>
<reference evidence="3 4" key="2">
    <citation type="submission" date="2020-07" db="EMBL/GenBank/DDBJ databases">
        <title>Genome assembly of wild tea tree DASZ reveals pedigree and selection history of tea varieties.</title>
        <authorList>
            <person name="Zhang W."/>
        </authorList>
    </citation>
    <scope>NUCLEOTIDE SEQUENCE [LARGE SCALE GENOMIC DNA]</scope>
    <source>
        <strain evidence="4">cv. G240</strain>
        <tissue evidence="3">Leaf</tissue>
    </source>
</reference>
<keyword evidence="1" id="KW-0812">Transmembrane</keyword>
<evidence type="ECO:0008006" key="5">
    <source>
        <dbReference type="Google" id="ProtNLM"/>
    </source>
</evidence>
<evidence type="ECO:0000313" key="4">
    <source>
        <dbReference type="Proteomes" id="UP000593564"/>
    </source>
</evidence>
<evidence type="ECO:0000256" key="1">
    <source>
        <dbReference type="SAM" id="Phobius"/>
    </source>
</evidence>
<dbReference type="AlphaFoldDB" id="A0A7J7HYL7"/>